<name>A0A1H9HVA5_9GAMM</name>
<dbReference type="Proteomes" id="UP000199267">
    <property type="component" value="Unassembled WGS sequence"/>
</dbReference>
<gene>
    <name evidence="2" type="ORF">SAMN04244573_02004</name>
</gene>
<feature type="domain" description="DUF4440" evidence="1">
    <location>
        <begin position="52"/>
        <end position="160"/>
    </location>
</feature>
<dbReference type="Pfam" id="PF14534">
    <property type="entry name" value="DUF4440"/>
    <property type="match status" value="1"/>
</dbReference>
<dbReference type="Gene3D" id="3.10.450.50">
    <property type="match status" value="1"/>
</dbReference>
<protein>
    <recommendedName>
        <fullName evidence="1">DUF4440 domain-containing protein</fullName>
    </recommendedName>
</protein>
<evidence type="ECO:0000313" key="3">
    <source>
        <dbReference type="Proteomes" id="UP000199267"/>
    </source>
</evidence>
<evidence type="ECO:0000259" key="1">
    <source>
        <dbReference type="Pfam" id="PF14534"/>
    </source>
</evidence>
<sequence length="170" mass="18304">MSYLIMRNGSESVFQPVNEGPKMIKRIMLLVATFCSVALVIPASAADEIAAIDAAAEQLRVVMVDPDKERLEALIAPQLSYGHSSGKVDTKESLIDNLMTGASNFSSIAISDQSVQVVGDDIAIVRHTFVADTHGKGKDPARVNLKVLQIWKKKGSEWQLLARQAVAASA</sequence>
<dbReference type="AlphaFoldDB" id="A0A1H9HVA5"/>
<reference evidence="2 3" key="1">
    <citation type="submission" date="2016-10" db="EMBL/GenBank/DDBJ databases">
        <authorList>
            <person name="de Groot N.N."/>
        </authorList>
    </citation>
    <scope>NUCLEOTIDE SEQUENCE [LARGE SCALE GENOMIC DNA]</scope>
    <source>
        <strain evidence="2 3">DSM 378</strain>
    </source>
</reference>
<evidence type="ECO:0000313" key="2">
    <source>
        <dbReference type="EMBL" id="SEQ66207.1"/>
    </source>
</evidence>
<organism evidence="2 3">
    <name type="scientific">Azotobacter beijerinckii</name>
    <dbReference type="NCBI Taxonomy" id="170623"/>
    <lineage>
        <taxon>Bacteria</taxon>
        <taxon>Pseudomonadati</taxon>
        <taxon>Pseudomonadota</taxon>
        <taxon>Gammaproteobacteria</taxon>
        <taxon>Pseudomonadales</taxon>
        <taxon>Pseudomonadaceae</taxon>
        <taxon>Azotobacter</taxon>
    </lineage>
</organism>
<proteinExistence type="predicted"/>
<dbReference type="InterPro" id="IPR027843">
    <property type="entry name" value="DUF4440"/>
</dbReference>
<dbReference type="InterPro" id="IPR032710">
    <property type="entry name" value="NTF2-like_dom_sf"/>
</dbReference>
<dbReference type="EMBL" id="FOFJ01000015">
    <property type="protein sequence ID" value="SEQ66207.1"/>
    <property type="molecule type" value="Genomic_DNA"/>
</dbReference>
<dbReference type="SUPFAM" id="SSF54427">
    <property type="entry name" value="NTF2-like"/>
    <property type="match status" value="1"/>
</dbReference>
<accession>A0A1H9HVA5</accession>